<protein>
    <submittedName>
        <fullName evidence="1">Uncharacterized protein</fullName>
    </submittedName>
</protein>
<gene>
    <name evidence="1" type="ORF">BAUCODRAFT_283453</name>
</gene>
<dbReference type="KEGG" id="bcom:BAUCODRAFT_283453"/>
<proteinExistence type="predicted"/>
<dbReference type="EMBL" id="KB445562">
    <property type="protein sequence ID" value="EMC92250.1"/>
    <property type="molecule type" value="Genomic_DNA"/>
</dbReference>
<sequence length="88" mass="9749">MCSCSRKPIHAGLIVARETSDLILFSGVATKLDRDVQNSSFSYQIHIRRFGHCSRMLHATVSGMPLPSSTAECIVSRSELKTHFSQLV</sequence>
<dbReference type="AlphaFoldDB" id="M2N0T8"/>
<keyword evidence="2" id="KW-1185">Reference proteome</keyword>
<name>M2N0T8_BAUPA</name>
<dbReference type="GeneID" id="19110696"/>
<dbReference type="Proteomes" id="UP000011761">
    <property type="component" value="Unassembled WGS sequence"/>
</dbReference>
<dbReference type="HOGENOM" id="CLU_2468689_0_0_1"/>
<evidence type="ECO:0000313" key="1">
    <source>
        <dbReference type="EMBL" id="EMC92250.1"/>
    </source>
</evidence>
<evidence type="ECO:0000313" key="2">
    <source>
        <dbReference type="Proteomes" id="UP000011761"/>
    </source>
</evidence>
<accession>M2N0T8</accession>
<dbReference type="RefSeq" id="XP_007680676.1">
    <property type="nucleotide sequence ID" value="XM_007682486.1"/>
</dbReference>
<reference evidence="1 2" key="1">
    <citation type="journal article" date="2012" name="PLoS Pathog.">
        <title>Diverse lifestyles and strategies of plant pathogenesis encoded in the genomes of eighteen Dothideomycetes fungi.</title>
        <authorList>
            <person name="Ohm R.A."/>
            <person name="Feau N."/>
            <person name="Henrissat B."/>
            <person name="Schoch C.L."/>
            <person name="Horwitz B.A."/>
            <person name="Barry K.W."/>
            <person name="Condon B.J."/>
            <person name="Copeland A.C."/>
            <person name="Dhillon B."/>
            <person name="Glaser F."/>
            <person name="Hesse C.N."/>
            <person name="Kosti I."/>
            <person name="LaButti K."/>
            <person name="Lindquist E.A."/>
            <person name="Lucas S."/>
            <person name="Salamov A.A."/>
            <person name="Bradshaw R.E."/>
            <person name="Ciuffetti L."/>
            <person name="Hamelin R.C."/>
            <person name="Kema G.H.J."/>
            <person name="Lawrence C."/>
            <person name="Scott J.A."/>
            <person name="Spatafora J.W."/>
            <person name="Turgeon B.G."/>
            <person name="de Wit P.J.G.M."/>
            <person name="Zhong S."/>
            <person name="Goodwin S.B."/>
            <person name="Grigoriev I.V."/>
        </authorList>
    </citation>
    <scope>NUCLEOTIDE SEQUENCE [LARGE SCALE GENOMIC DNA]</scope>
    <source>
        <strain evidence="1 2">UAMH 10762</strain>
    </source>
</reference>
<organism evidence="1 2">
    <name type="scientific">Baudoinia panamericana (strain UAMH 10762)</name>
    <name type="common">Angels' share fungus</name>
    <name type="synonym">Baudoinia compniacensis (strain UAMH 10762)</name>
    <dbReference type="NCBI Taxonomy" id="717646"/>
    <lineage>
        <taxon>Eukaryota</taxon>
        <taxon>Fungi</taxon>
        <taxon>Dikarya</taxon>
        <taxon>Ascomycota</taxon>
        <taxon>Pezizomycotina</taxon>
        <taxon>Dothideomycetes</taxon>
        <taxon>Dothideomycetidae</taxon>
        <taxon>Mycosphaerellales</taxon>
        <taxon>Teratosphaeriaceae</taxon>
        <taxon>Baudoinia</taxon>
    </lineage>
</organism>